<dbReference type="PANTHER" id="PTHR22990:SF20">
    <property type="entry name" value="F-BOX ONLY PROTEIN 11"/>
    <property type="match status" value="1"/>
</dbReference>
<evidence type="ECO:0000256" key="3">
    <source>
        <dbReference type="ARBA" id="ARBA00022723"/>
    </source>
</evidence>
<evidence type="ECO:0000256" key="6">
    <source>
        <dbReference type="ARBA" id="ARBA00022786"/>
    </source>
</evidence>
<dbReference type="InterPro" id="IPR039448">
    <property type="entry name" value="Beta_helix"/>
</dbReference>
<dbReference type="Pfam" id="PF12937">
    <property type="entry name" value="F-box-like"/>
    <property type="match status" value="1"/>
</dbReference>
<feature type="zinc finger region" description="UBR-type" evidence="9">
    <location>
        <begin position="896"/>
        <end position="968"/>
    </location>
</feature>
<dbReference type="Gene3D" id="2.160.20.10">
    <property type="entry name" value="Single-stranded right-handed beta-helix, Pectin lyase-like"/>
    <property type="match status" value="2"/>
</dbReference>
<keyword evidence="14" id="KW-1185">Reference proteome</keyword>
<feature type="region of interest" description="Disordered" evidence="10">
    <location>
        <begin position="174"/>
        <end position="201"/>
    </location>
</feature>
<dbReference type="EMBL" id="LNIX01000025">
    <property type="protein sequence ID" value="OXA42747.1"/>
    <property type="molecule type" value="Genomic_DNA"/>
</dbReference>
<dbReference type="InterPro" id="IPR047504">
    <property type="entry name" value="FBXO11_UBR-box"/>
</dbReference>
<feature type="region of interest" description="Disordered" evidence="10">
    <location>
        <begin position="1"/>
        <end position="35"/>
    </location>
</feature>
<evidence type="ECO:0000259" key="12">
    <source>
        <dbReference type="PROSITE" id="PS51157"/>
    </source>
</evidence>
<comment type="caution">
    <text evidence="13">The sequence shown here is derived from an EMBL/GenBank/DDBJ whole genome shotgun (WGS) entry which is preliminary data.</text>
</comment>
<comment type="subcellular location">
    <subcellularLocation>
        <location evidence="1">Nucleus</location>
    </subcellularLocation>
</comment>
<name>A0A226DDF7_FOLCA</name>
<dbReference type="InterPro" id="IPR012334">
    <property type="entry name" value="Pectin_lyas_fold"/>
</dbReference>
<dbReference type="AlphaFoldDB" id="A0A226DDF7"/>
<dbReference type="SMART" id="SM00396">
    <property type="entry name" value="ZnF_UBR1"/>
    <property type="match status" value="1"/>
</dbReference>
<dbReference type="InterPro" id="IPR006633">
    <property type="entry name" value="Carb-bd_sugar_hydrolysis-dom"/>
</dbReference>
<dbReference type="FunFam" id="2.160.20.10:FF:000006">
    <property type="entry name" value="F-box only protein 11"/>
    <property type="match status" value="1"/>
</dbReference>
<feature type="compositionally biased region" description="Low complexity" evidence="10">
    <location>
        <begin position="88"/>
        <end position="101"/>
    </location>
</feature>
<evidence type="ECO:0000256" key="10">
    <source>
        <dbReference type="SAM" id="MobiDB-lite"/>
    </source>
</evidence>
<dbReference type="Pfam" id="PF13229">
    <property type="entry name" value="Beta_helix"/>
    <property type="match status" value="2"/>
</dbReference>
<feature type="region of interest" description="Disordered" evidence="10">
    <location>
        <begin position="48"/>
        <end position="139"/>
    </location>
</feature>
<dbReference type="GO" id="GO:0008270">
    <property type="term" value="F:zinc ion binding"/>
    <property type="evidence" value="ECO:0007669"/>
    <property type="project" value="UniProtKB-KW"/>
</dbReference>
<evidence type="ECO:0000259" key="11">
    <source>
        <dbReference type="PROSITE" id="PS50181"/>
    </source>
</evidence>
<dbReference type="Gene3D" id="1.20.1280.50">
    <property type="match status" value="1"/>
</dbReference>
<proteinExistence type="predicted"/>
<dbReference type="CDD" id="cd19676">
    <property type="entry name" value="UBR-box_UBR6_FBXO11"/>
    <property type="match status" value="1"/>
</dbReference>
<dbReference type="OMA" id="KESFHQL"/>
<dbReference type="FunFam" id="2.160.20.10:FF:000087">
    <property type="entry name" value="GG17321"/>
    <property type="match status" value="1"/>
</dbReference>
<organism evidence="13 14">
    <name type="scientific">Folsomia candida</name>
    <name type="common">Springtail</name>
    <dbReference type="NCBI Taxonomy" id="158441"/>
    <lineage>
        <taxon>Eukaryota</taxon>
        <taxon>Metazoa</taxon>
        <taxon>Ecdysozoa</taxon>
        <taxon>Arthropoda</taxon>
        <taxon>Hexapoda</taxon>
        <taxon>Collembola</taxon>
        <taxon>Entomobryomorpha</taxon>
        <taxon>Isotomoidea</taxon>
        <taxon>Isotomidae</taxon>
        <taxon>Proisotominae</taxon>
        <taxon>Folsomia</taxon>
    </lineage>
</organism>
<dbReference type="NCBIfam" id="TIGR03804">
    <property type="entry name" value="para_beta_helix"/>
    <property type="match status" value="2"/>
</dbReference>
<comment type="pathway">
    <text evidence="2">Protein modification; protein ubiquitination.</text>
</comment>
<dbReference type="InterPro" id="IPR003126">
    <property type="entry name" value="Znf_UBR"/>
</dbReference>
<evidence type="ECO:0000256" key="9">
    <source>
        <dbReference type="PROSITE-ProRule" id="PRU00508"/>
    </source>
</evidence>
<evidence type="ECO:0000256" key="8">
    <source>
        <dbReference type="ARBA" id="ARBA00023242"/>
    </source>
</evidence>
<dbReference type="GO" id="GO:0006511">
    <property type="term" value="P:ubiquitin-dependent protein catabolic process"/>
    <property type="evidence" value="ECO:0007669"/>
    <property type="project" value="TreeGrafter"/>
</dbReference>
<dbReference type="InterPro" id="IPR051550">
    <property type="entry name" value="SCF-Subunits/Alg-Epimerases"/>
</dbReference>
<sequence>MPSASVTARSRTRSKRRTLRRTEVTEEPESGGVAGCAIQDVVAPSIPLPLLASNNPCSSGNSLVSSSSSSSSPPPPPVGGSNGEGNMAATASSSSSSTSSTLNREPSPPLIHPPSIVAVTGSCHQPPYDLRRKQPTSSSLFVSHLSENSPQTGTVPAHSHPCCGGSATEAAAGCSSGVNSPSPAPPSPESPSSMLPARKRPRKCTSTLSSDSCESGTSVAAQYLQYELPDEVMLTIFSYLKEKDLCCLSHVCKRFQILANDCKLWKTIYQRLFEYDLPMFRNTSGTFDVVSVDDSEYENPWKMSLMQLYKGIHVREGCKDMYIDNLSGRNIVCVDSIGAAISIGGDNPLIFVHANKYVGESLVIDNNAEIVGAACGNIAENVVFETDRESTVVFVEGSLNSYLGYVTLKFSPDLGASNAPHQRHYCLEIKENCSPTVDHCVIRSQSTVGAAVCVSGAGSEPVIKCCDISDCENVGLYVTDHASGTYEDNEISRNALAGIWVKNHANPIMRRNHIHHGRDVGIFTFDNGLGYFESNNIHNNRIAGFEVKAGANPTVVHCEIHHGQTGGIYVHENGQGQFIENQIHSNNFAGVWVTSNSNPTIRRNEIYNGHQGGVYIFGEGRGLIEHNNIYGNALAGIQIRTNSDPIVRHNKIHHGQHGGVYVHEKGNGLIEENEVYANSLAGVWITTGSTPVLRRNRIHSGKQVGVYFYDNGHGRLEDNDIFNHLYSGVQIRTGSNPVIRGNKIWGGQNGGVLVYNGGLGLLENNEIFDNAMAGVWIKTDSNPTLKRNKIYDGRDGGICIFNGGKGILEENDICRNAQAGVLISTQSHPVLRKNRIFDGHAAGIEVTNNATATLEHNQIFNNRFGGLCLASGVHPTCRANKIFKNQDAVEKAVKNGQCLYKISSYTSFPMHDFYRCRTCNTTDRNAICVNCIKTCHHGHEIEFIRHDRFFCDCGANTLESLQCQLQGEPTADTDTLYDSSQPTESHTLMVN</sequence>
<dbReference type="OrthoDB" id="427974at2759"/>
<keyword evidence="3" id="KW-0479">Metal-binding</keyword>
<dbReference type="InterPro" id="IPR022441">
    <property type="entry name" value="Para_beta_helix_rpt-2"/>
</dbReference>
<keyword evidence="7" id="KW-0862">Zinc</keyword>
<dbReference type="FunFam" id="2.160.20.10:FF:000005">
    <property type="entry name" value="F-box only protein 11"/>
    <property type="match status" value="1"/>
</dbReference>
<dbReference type="InterPro" id="IPR001810">
    <property type="entry name" value="F-box_dom"/>
</dbReference>
<gene>
    <name evidence="13" type="ORF">Fcan01_22565</name>
</gene>
<evidence type="ECO:0000256" key="1">
    <source>
        <dbReference type="ARBA" id="ARBA00004123"/>
    </source>
</evidence>
<dbReference type="Proteomes" id="UP000198287">
    <property type="component" value="Unassembled WGS sequence"/>
</dbReference>
<accession>A0A226DDF7</accession>
<feature type="domain" description="UBR-type" evidence="12">
    <location>
        <begin position="896"/>
        <end position="968"/>
    </location>
</feature>
<dbReference type="SUPFAM" id="SSF51126">
    <property type="entry name" value="Pectin lyase-like"/>
    <property type="match status" value="3"/>
</dbReference>
<evidence type="ECO:0000256" key="7">
    <source>
        <dbReference type="ARBA" id="ARBA00022833"/>
    </source>
</evidence>
<dbReference type="SUPFAM" id="SSF81383">
    <property type="entry name" value="F-box domain"/>
    <property type="match status" value="1"/>
</dbReference>
<feature type="compositionally biased region" description="Low complexity" evidence="10">
    <location>
        <begin position="58"/>
        <end position="71"/>
    </location>
</feature>
<dbReference type="STRING" id="158441.A0A226DDF7"/>
<dbReference type="SMART" id="SM00722">
    <property type="entry name" value="CASH"/>
    <property type="match status" value="3"/>
</dbReference>
<keyword evidence="8" id="KW-0539">Nucleus</keyword>
<keyword evidence="4" id="KW-0677">Repeat</keyword>
<dbReference type="PANTHER" id="PTHR22990">
    <property type="entry name" value="F-BOX ONLY PROTEIN"/>
    <property type="match status" value="1"/>
</dbReference>
<dbReference type="InterPro" id="IPR036047">
    <property type="entry name" value="F-box-like_dom_sf"/>
</dbReference>
<dbReference type="SMART" id="SM00710">
    <property type="entry name" value="PbH1"/>
    <property type="match status" value="19"/>
</dbReference>
<protein>
    <submittedName>
        <fullName evidence="13">F-box only protein 11</fullName>
    </submittedName>
</protein>
<evidence type="ECO:0000256" key="2">
    <source>
        <dbReference type="ARBA" id="ARBA00004906"/>
    </source>
</evidence>
<evidence type="ECO:0000256" key="5">
    <source>
        <dbReference type="ARBA" id="ARBA00022771"/>
    </source>
</evidence>
<keyword evidence="5" id="KW-0863">Zinc-finger</keyword>
<evidence type="ECO:0000313" key="14">
    <source>
        <dbReference type="Proteomes" id="UP000198287"/>
    </source>
</evidence>
<keyword evidence="6" id="KW-0833">Ubl conjugation pathway</keyword>
<dbReference type="Pfam" id="PF02207">
    <property type="entry name" value="zf-UBR"/>
    <property type="match status" value="1"/>
</dbReference>
<dbReference type="InterPro" id="IPR006626">
    <property type="entry name" value="PbH1"/>
</dbReference>
<evidence type="ECO:0000313" key="13">
    <source>
        <dbReference type="EMBL" id="OXA42747.1"/>
    </source>
</evidence>
<dbReference type="GO" id="GO:0042981">
    <property type="term" value="P:regulation of apoptotic process"/>
    <property type="evidence" value="ECO:0007669"/>
    <property type="project" value="TreeGrafter"/>
</dbReference>
<feature type="domain" description="F-box" evidence="11">
    <location>
        <begin position="222"/>
        <end position="268"/>
    </location>
</feature>
<dbReference type="InterPro" id="IPR011050">
    <property type="entry name" value="Pectin_lyase_fold/virulence"/>
</dbReference>
<dbReference type="SMART" id="SM00256">
    <property type="entry name" value="FBOX"/>
    <property type="match status" value="1"/>
</dbReference>
<dbReference type="PROSITE" id="PS51157">
    <property type="entry name" value="ZF_UBR"/>
    <property type="match status" value="1"/>
</dbReference>
<dbReference type="GO" id="GO:0005634">
    <property type="term" value="C:nucleus"/>
    <property type="evidence" value="ECO:0007669"/>
    <property type="project" value="UniProtKB-SubCell"/>
</dbReference>
<feature type="region of interest" description="Disordered" evidence="10">
    <location>
        <begin position="970"/>
        <end position="991"/>
    </location>
</feature>
<feature type="compositionally biased region" description="Basic residues" evidence="10">
    <location>
        <begin position="10"/>
        <end position="19"/>
    </location>
</feature>
<reference evidence="13 14" key="1">
    <citation type="submission" date="2015-12" db="EMBL/GenBank/DDBJ databases">
        <title>The genome of Folsomia candida.</title>
        <authorList>
            <person name="Faddeeva A."/>
            <person name="Derks M.F."/>
            <person name="Anvar Y."/>
            <person name="Smit S."/>
            <person name="Van Straalen N."/>
            <person name="Roelofs D."/>
        </authorList>
    </citation>
    <scope>NUCLEOTIDE SEQUENCE [LARGE SCALE GENOMIC DNA]</scope>
    <source>
        <strain evidence="13 14">VU population</strain>
        <tissue evidence="13">Whole body</tissue>
    </source>
</reference>
<dbReference type="PROSITE" id="PS50181">
    <property type="entry name" value="FBOX"/>
    <property type="match status" value="1"/>
</dbReference>
<evidence type="ECO:0000256" key="4">
    <source>
        <dbReference type="ARBA" id="ARBA00022737"/>
    </source>
</evidence>